<name>A0A6C0BI83_9ZZZZ</name>
<evidence type="ECO:0000313" key="1">
    <source>
        <dbReference type="EMBL" id="QHS91269.1"/>
    </source>
</evidence>
<reference evidence="1" key="1">
    <citation type="journal article" date="2020" name="Nature">
        <title>Giant virus diversity and host interactions through global metagenomics.</title>
        <authorList>
            <person name="Schulz F."/>
            <person name="Roux S."/>
            <person name="Paez-Espino D."/>
            <person name="Jungbluth S."/>
            <person name="Walsh D.A."/>
            <person name="Denef V.J."/>
            <person name="McMahon K.D."/>
            <person name="Konstantinidis K.T."/>
            <person name="Eloe-Fadrosh E.A."/>
            <person name="Kyrpides N.C."/>
            <person name="Woyke T."/>
        </authorList>
    </citation>
    <scope>NUCLEOTIDE SEQUENCE</scope>
    <source>
        <strain evidence="1">GVMAG-M-3300013004-44</strain>
    </source>
</reference>
<protein>
    <submittedName>
        <fullName evidence="1">Uncharacterized protein</fullName>
    </submittedName>
</protein>
<sequence length="145" mass="17105">MLQVNDIRLLMLSCDECNYQFRSEIPTICPQCKANTSTPLLNPYQKETLFALVHSNPYRNHNYDNWDYNAYLEKMEFRDRFKFLLEGYGWYDHSRISMQACWIALLVLPERNDQIIFALSFFEDAFANALPTDEAEIEDAISIDI</sequence>
<dbReference type="EMBL" id="MN739157">
    <property type="protein sequence ID" value="QHS91269.1"/>
    <property type="molecule type" value="Genomic_DNA"/>
</dbReference>
<dbReference type="AlphaFoldDB" id="A0A6C0BI83"/>
<proteinExistence type="predicted"/>
<organism evidence="1">
    <name type="scientific">viral metagenome</name>
    <dbReference type="NCBI Taxonomy" id="1070528"/>
    <lineage>
        <taxon>unclassified sequences</taxon>
        <taxon>metagenomes</taxon>
        <taxon>organismal metagenomes</taxon>
    </lineage>
</organism>
<accession>A0A6C0BI83</accession>